<dbReference type="InterPro" id="IPR020846">
    <property type="entry name" value="MFS_dom"/>
</dbReference>
<dbReference type="OrthoDB" id="6612291at2759"/>
<dbReference type="HOGENOM" id="CLU_001265_11_0_1"/>
<feature type="transmembrane region" description="Helical" evidence="8">
    <location>
        <begin position="452"/>
        <end position="469"/>
    </location>
</feature>
<proteinExistence type="inferred from homology"/>
<evidence type="ECO:0000256" key="7">
    <source>
        <dbReference type="RuleBase" id="RU003346"/>
    </source>
</evidence>
<feature type="transmembrane region" description="Helical" evidence="8">
    <location>
        <begin position="162"/>
        <end position="182"/>
    </location>
</feature>
<evidence type="ECO:0000256" key="8">
    <source>
        <dbReference type="SAM" id="Phobius"/>
    </source>
</evidence>
<dbReference type="InterPro" id="IPR036259">
    <property type="entry name" value="MFS_trans_sf"/>
</dbReference>
<dbReference type="GO" id="GO:0016020">
    <property type="term" value="C:membrane"/>
    <property type="evidence" value="ECO:0007669"/>
    <property type="project" value="UniProtKB-SubCell"/>
</dbReference>
<feature type="transmembrane region" description="Helical" evidence="8">
    <location>
        <begin position="134"/>
        <end position="155"/>
    </location>
</feature>
<feature type="transmembrane region" description="Helical" evidence="8">
    <location>
        <begin position="31"/>
        <end position="57"/>
    </location>
</feature>
<feature type="transmembrane region" description="Helical" evidence="8">
    <location>
        <begin position="378"/>
        <end position="405"/>
    </location>
</feature>
<evidence type="ECO:0000256" key="5">
    <source>
        <dbReference type="ARBA" id="ARBA00022989"/>
    </source>
</evidence>
<evidence type="ECO:0000259" key="9">
    <source>
        <dbReference type="PROSITE" id="PS50850"/>
    </source>
</evidence>
<sequence length="518" mass="56229">METKTPESAAQNNPELEHIELLAVKANPKNVLWCLYGAWALICIGFDYDAGIIVLGVTEFRKDFGEPIAGGDYAINAAWQSAFSGGPTASACVATLAVGFISDRFGRKLTIMGGLLLTFIGASLQLAATDVQMFFGGKLINGVALGFLLTSVLTWLSEISPLAIRGVMTGLCNLAFCLGPFVCTCIENSLSSRTDRWAYRGIFLAQLGFGFTAFIVAPFMPESPWWLAQHGKVDAAKRALQRLGHGEASAEKHLADIRITQEAAKHETEGASYLECFKGTNLRRTIIAMMPLSIQCLSGVPWIASYSTYYFELAGLSSKRAWDISVGAQVLSIAGNFAAFILVDRFGRRRLLLWGFGFLAALLMVTGGLGTMTTNHGAVLGTIALMSLYNFVFNCALGPVAYTVAAETPTGRLRTKTVSLAYISSSAISTMWLFVLPYIVNPNQGNLGAKTGFIFGAASVICWVYLFFYQPETAGRNFEEIDELFHKKVPARQFRQFKTDVELKGEVAVGEKLTAMAD</sequence>
<evidence type="ECO:0000256" key="2">
    <source>
        <dbReference type="ARBA" id="ARBA00010992"/>
    </source>
</evidence>
<dbReference type="PROSITE" id="PS50850">
    <property type="entry name" value="MFS"/>
    <property type="match status" value="1"/>
</dbReference>
<dbReference type="FunFam" id="1.20.1250.20:FF:000078">
    <property type="entry name" value="MFS maltose transporter, putative"/>
    <property type="match status" value="1"/>
</dbReference>
<dbReference type="InterPro" id="IPR050360">
    <property type="entry name" value="MFS_Sugar_Transporters"/>
</dbReference>
<gene>
    <name evidence="10" type="ORF">PV11_00949</name>
</gene>
<dbReference type="InterPro" id="IPR005828">
    <property type="entry name" value="MFS_sugar_transport-like"/>
</dbReference>
<dbReference type="Pfam" id="PF00083">
    <property type="entry name" value="Sugar_tr"/>
    <property type="match status" value="1"/>
</dbReference>
<feature type="transmembrane region" description="Helical" evidence="8">
    <location>
        <begin position="202"/>
        <end position="220"/>
    </location>
</feature>
<keyword evidence="3 7" id="KW-0813">Transport</keyword>
<comment type="subcellular location">
    <subcellularLocation>
        <location evidence="1">Membrane</location>
        <topology evidence="1">Multi-pass membrane protein</topology>
    </subcellularLocation>
</comment>
<feature type="transmembrane region" description="Helical" evidence="8">
    <location>
        <begin position="324"/>
        <end position="344"/>
    </location>
</feature>
<evidence type="ECO:0000313" key="11">
    <source>
        <dbReference type="Proteomes" id="UP000053599"/>
    </source>
</evidence>
<dbReference type="EMBL" id="KN846951">
    <property type="protein sequence ID" value="KIV85226.1"/>
    <property type="molecule type" value="Genomic_DNA"/>
</dbReference>
<dbReference type="PANTHER" id="PTHR48022:SF22">
    <property type="entry name" value="MAJOR FACILITATOR SUPERFAMILY (MFS) PROFILE DOMAIN-CONTAINING PROTEIN"/>
    <property type="match status" value="1"/>
</dbReference>
<evidence type="ECO:0000256" key="4">
    <source>
        <dbReference type="ARBA" id="ARBA00022692"/>
    </source>
</evidence>
<dbReference type="NCBIfam" id="TIGR00879">
    <property type="entry name" value="SP"/>
    <property type="match status" value="1"/>
</dbReference>
<evidence type="ECO:0000256" key="3">
    <source>
        <dbReference type="ARBA" id="ARBA00022448"/>
    </source>
</evidence>
<evidence type="ECO:0000256" key="6">
    <source>
        <dbReference type="ARBA" id="ARBA00023136"/>
    </source>
</evidence>
<feature type="domain" description="Major facilitator superfamily (MFS) profile" evidence="9">
    <location>
        <begin position="35"/>
        <end position="474"/>
    </location>
</feature>
<comment type="similarity">
    <text evidence="2 7">Belongs to the major facilitator superfamily. Sugar transporter (TC 2.A.1.1) family.</text>
</comment>
<feature type="transmembrane region" description="Helical" evidence="8">
    <location>
        <begin position="417"/>
        <end position="440"/>
    </location>
</feature>
<keyword evidence="4 8" id="KW-0812">Transmembrane</keyword>
<dbReference type="GO" id="GO:0005351">
    <property type="term" value="F:carbohydrate:proton symporter activity"/>
    <property type="evidence" value="ECO:0007669"/>
    <property type="project" value="TreeGrafter"/>
</dbReference>
<keyword evidence="5 8" id="KW-1133">Transmembrane helix</keyword>
<feature type="transmembrane region" description="Helical" evidence="8">
    <location>
        <begin position="351"/>
        <end position="372"/>
    </location>
</feature>
<dbReference type="Proteomes" id="UP000053599">
    <property type="component" value="Unassembled WGS sequence"/>
</dbReference>
<dbReference type="InterPro" id="IPR003663">
    <property type="entry name" value="Sugar/inositol_transpt"/>
</dbReference>
<protein>
    <recommendedName>
        <fullName evidence="9">Major facilitator superfamily (MFS) profile domain-containing protein</fullName>
    </recommendedName>
</protein>
<dbReference type="PROSITE" id="PS00216">
    <property type="entry name" value="SUGAR_TRANSPORT_1"/>
    <property type="match status" value="2"/>
</dbReference>
<evidence type="ECO:0000313" key="10">
    <source>
        <dbReference type="EMBL" id="KIV85226.1"/>
    </source>
</evidence>
<accession>A0A0D1XBE4</accession>
<dbReference type="InterPro" id="IPR005829">
    <property type="entry name" value="Sugar_transporter_CS"/>
</dbReference>
<dbReference type="AlphaFoldDB" id="A0A0D1XBE4"/>
<evidence type="ECO:0000256" key="1">
    <source>
        <dbReference type="ARBA" id="ARBA00004141"/>
    </source>
</evidence>
<dbReference type="Gene3D" id="1.20.1250.20">
    <property type="entry name" value="MFS general substrate transporter like domains"/>
    <property type="match status" value="1"/>
</dbReference>
<keyword evidence="6 8" id="KW-0472">Membrane</keyword>
<name>A0A0D1XBE4_9EURO</name>
<dbReference type="PANTHER" id="PTHR48022">
    <property type="entry name" value="PLASTIDIC GLUCOSE TRANSPORTER 4"/>
    <property type="match status" value="1"/>
</dbReference>
<feature type="transmembrane region" description="Helical" evidence="8">
    <location>
        <begin position="109"/>
        <end position="128"/>
    </location>
</feature>
<organism evidence="10 11">
    <name type="scientific">Exophiala sideris</name>
    <dbReference type="NCBI Taxonomy" id="1016849"/>
    <lineage>
        <taxon>Eukaryota</taxon>
        <taxon>Fungi</taxon>
        <taxon>Dikarya</taxon>
        <taxon>Ascomycota</taxon>
        <taxon>Pezizomycotina</taxon>
        <taxon>Eurotiomycetes</taxon>
        <taxon>Chaetothyriomycetidae</taxon>
        <taxon>Chaetothyriales</taxon>
        <taxon>Herpotrichiellaceae</taxon>
        <taxon>Exophiala</taxon>
    </lineage>
</organism>
<dbReference type="SUPFAM" id="SSF103473">
    <property type="entry name" value="MFS general substrate transporter"/>
    <property type="match status" value="1"/>
</dbReference>
<reference evidence="10 11" key="1">
    <citation type="submission" date="2015-01" db="EMBL/GenBank/DDBJ databases">
        <title>The Genome Sequence of Exophiala sideris CBS121828.</title>
        <authorList>
            <consortium name="The Broad Institute Genomics Platform"/>
            <person name="Cuomo C."/>
            <person name="de Hoog S."/>
            <person name="Gorbushina A."/>
            <person name="Stielow B."/>
            <person name="Teixiera M."/>
            <person name="Abouelleil A."/>
            <person name="Chapman S.B."/>
            <person name="Priest M."/>
            <person name="Young S.K."/>
            <person name="Wortman J."/>
            <person name="Nusbaum C."/>
            <person name="Birren B."/>
        </authorList>
    </citation>
    <scope>NUCLEOTIDE SEQUENCE [LARGE SCALE GENOMIC DNA]</scope>
    <source>
        <strain evidence="10 11">CBS 121828</strain>
    </source>
</reference>